<dbReference type="GO" id="GO:0006508">
    <property type="term" value="P:proteolysis"/>
    <property type="evidence" value="ECO:0007669"/>
    <property type="project" value="UniProtKB-KW"/>
</dbReference>
<name>A0A6M0P6L6_9BACI</name>
<sequence>MIVQVSFIICLASTGLACPAIAIEKSKLQPGDLVFFAINSPETISHVGFYTGNIQFISATTSKGVTTYSLDNTY</sequence>
<evidence type="ECO:0000256" key="2">
    <source>
        <dbReference type="ARBA" id="ARBA00022670"/>
    </source>
</evidence>
<feature type="chain" id="PRO_5026898458" description="NlpC/P60 domain-containing protein" evidence="5">
    <location>
        <begin position="23"/>
        <end position="74"/>
    </location>
</feature>
<dbReference type="PROSITE" id="PS51935">
    <property type="entry name" value="NLPC_P60"/>
    <property type="match status" value="1"/>
</dbReference>
<dbReference type="Gene3D" id="3.90.1720.10">
    <property type="entry name" value="endopeptidase domain like (from Nostoc punctiforme)"/>
    <property type="match status" value="1"/>
</dbReference>
<proteinExistence type="inferred from homology"/>
<feature type="domain" description="NlpC/P60" evidence="6">
    <location>
        <begin position="1"/>
        <end position="74"/>
    </location>
</feature>
<evidence type="ECO:0000256" key="3">
    <source>
        <dbReference type="ARBA" id="ARBA00022801"/>
    </source>
</evidence>
<dbReference type="OrthoDB" id="9813368at2"/>
<evidence type="ECO:0000256" key="1">
    <source>
        <dbReference type="ARBA" id="ARBA00007074"/>
    </source>
</evidence>
<organism evidence="7 8">
    <name type="scientific">Heyndrickxia ginsengihumi</name>
    <dbReference type="NCBI Taxonomy" id="363870"/>
    <lineage>
        <taxon>Bacteria</taxon>
        <taxon>Bacillati</taxon>
        <taxon>Bacillota</taxon>
        <taxon>Bacilli</taxon>
        <taxon>Bacillales</taxon>
        <taxon>Bacillaceae</taxon>
        <taxon>Heyndrickxia</taxon>
    </lineage>
</organism>
<evidence type="ECO:0000259" key="6">
    <source>
        <dbReference type="PROSITE" id="PS51935"/>
    </source>
</evidence>
<evidence type="ECO:0000313" key="7">
    <source>
        <dbReference type="EMBL" id="NEY19530.1"/>
    </source>
</evidence>
<evidence type="ECO:0000256" key="4">
    <source>
        <dbReference type="ARBA" id="ARBA00022807"/>
    </source>
</evidence>
<dbReference type="InterPro" id="IPR000064">
    <property type="entry name" value="NLP_P60_dom"/>
</dbReference>
<dbReference type="Pfam" id="PF00877">
    <property type="entry name" value="NLPC_P60"/>
    <property type="match status" value="1"/>
</dbReference>
<evidence type="ECO:0000313" key="8">
    <source>
        <dbReference type="Proteomes" id="UP000476934"/>
    </source>
</evidence>
<dbReference type="PANTHER" id="PTHR47053">
    <property type="entry name" value="MUREIN DD-ENDOPEPTIDASE MEPH-RELATED"/>
    <property type="match status" value="1"/>
</dbReference>
<reference evidence="7 8" key="2">
    <citation type="submission" date="2020-03" db="EMBL/GenBank/DDBJ databases">
        <title>Bacillus aquiflavi sp. nov., isolated from yellow water of strong flavor Chinese baijiu in Yibin region of China.</title>
        <authorList>
            <person name="Xie J."/>
        </authorList>
    </citation>
    <scope>NUCLEOTIDE SEQUENCE [LARGE SCALE GENOMIC DNA]</scope>
    <source>
        <strain evidence="7 8">Gsoil 114</strain>
    </source>
</reference>
<dbReference type="RefSeq" id="WP_025730097.1">
    <property type="nucleotide sequence ID" value="NZ_JAAIWK010000006.1"/>
</dbReference>
<dbReference type="Proteomes" id="UP000476934">
    <property type="component" value="Unassembled WGS sequence"/>
</dbReference>
<accession>A0A6M0P6L6</accession>
<keyword evidence="8" id="KW-1185">Reference proteome</keyword>
<dbReference type="GO" id="GO:0008234">
    <property type="term" value="F:cysteine-type peptidase activity"/>
    <property type="evidence" value="ECO:0007669"/>
    <property type="project" value="UniProtKB-KW"/>
</dbReference>
<dbReference type="InterPro" id="IPR038765">
    <property type="entry name" value="Papain-like_cys_pep_sf"/>
</dbReference>
<reference evidence="7 8" key="1">
    <citation type="submission" date="2020-02" db="EMBL/GenBank/DDBJ databases">
        <authorList>
            <person name="Feng H."/>
        </authorList>
    </citation>
    <scope>NUCLEOTIDE SEQUENCE [LARGE SCALE GENOMIC DNA]</scope>
    <source>
        <strain evidence="7 8">Gsoil 114</strain>
    </source>
</reference>
<comment type="caution">
    <text evidence="7">The sequence shown here is derived from an EMBL/GenBank/DDBJ whole genome shotgun (WGS) entry which is preliminary data.</text>
</comment>
<comment type="similarity">
    <text evidence="1">Belongs to the peptidase C40 family.</text>
</comment>
<dbReference type="InterPro" id="IPR051202">
    <property type="entry name" value="Peptidase_C40"/>
</dbReference>
<feature type="signal peptide" evidence="5">
    <location>
        <begin position="1"/>
        <end position="22"/>
    </location>
</feature>
<dbReference type="SUPFAM" id="SSF54001">
    <property type="entry name" value="Cysteine proteinases"/>
    <property type="match status" value="1"/>
</dbReference>
<keyword evidence="3" id="KW-0378">Hydrolase</keyword>
<dbReference type="PANTHER" id="PTHR47053:SF1">
    <property type="entry name" value="MUREIN DD-ENDOPEPTIDASE MEPH-RELATED"/>
    <property type="match status" value="1"/>
</dbReference>
<protein>
    <recommendedName>
        <fullName evidence="6">NlpC/P60 domain-containing protein</fullName>
    </recommendedName>
</protein>
<keyword evidence="2" id="KW-0645">Protease</keyword>
<keyword evidence="4" id="KW-0788">Thiol protease</keyword>
<dbReference type="EMBL" id="JAAIWK010000006">
    <property type="protein sequence ID" value="NEY19530.1"/>
    <property type="molecule type" value="Genomic_DNA"/>
</dbReference>
<gene>
    <name evidence="7" type="ORF">G4D61_06050</name>
</gene>
<dbReference type="AlphaFoldDB" id="A0A6M0P6L6"/>
<keyword evidence="5" id="KW-0732">Signal</keyword>
<evidence type="ECO:0000256" key="5">
    <source>
        <dbReference type="SAM" id="SignalP"/>
    </source>
</evidence>